<dbReference type="NCBIfam" id="NF033542">
    <property type="entry name" value="transpos_IS110"/>
    <property type="match status" value="1"/>
</dbReference>
<organism evidence="3 4">
    <name type="scientific">Streptomyces siderophoricus</name>
    <dbReference type="NCBI Taxonomy" id="2802281"/>
    <lineage>
        <taxon>Bacteria</taxon>
        <taxon>Bacillati</taxon>
        <taxon>Actinomycetota</taxon>
        <taxon>Actinomycetes</taxon>
        <taxon>Kitasatosporales</taxon>
        <taxon>Streptomycetaceae</taxon>
        <taxon>Streptomyces</taxon>
    </lineage>
</organism>
<name>A0ABS1MTH8_9ACTN</name>
<dbReference type="InterPro" id="IPR047650">
    <property type="entry name" value="Transpos_IS110"/>
</dbReference>
<proteinExistence type="predicted"/>
<feature type="domain" description="Transposase IS110-like N-terminal" evidence="1">
    <location>
        <begin position="21"/>
        <end position="167"/>
    </location>
</feature>
<dbReference type="RefSeq" id="WP_201805093.1">
    <property type="nucleotide sequence ID" value="NZ_JAERRI010000008.1"/>
</dbReference>
<evidence type="ECO:0000313" key="3">
    <source>
        <dbReference type="EMBL" id="MBL1091076.1"/>
    </source>
</evidence>
<dbReference type="InterPro" id="IPR002525">
    <property type="entry name" value="Transp_IS110-like_N"/>
</dbReference>
<dbReference type="PANTHER" id="PTHR33055">
    <property type="entry name" value="TRANSPOSASE FOR INSERTION SEQUENCE ELEMENT IS1111A"/>
    <property type="match status" value="1"/>
</dbReference>
<dbReference type="Pfam" id="PF01548">
    <property type="entry name" value="DEDD_Tnp_IS110"/>
    <property type="match status" value="1"/>
</dbReference>
<dbReference type="Proteomes" id="UP000629371">
    <property type="component" value="Unassembled WGS sequence"/>
</dbReference>
<gene>
    <name evidence="3" type="ORF">JK360_16990</name>
</gene>
<protein>
    <submittedName>
        <fullName evidence="3">IS110 family transposase</fullName>
    </submittedName>
</protein>
<sequence length="366" mass="39939">MIGTPSASRPRRRRPAGEVVLGVDTHRDAHVAAVLSLVGEVIGTEEFPATAAGYRDLLGWARASGTVRRAGVEGTGSFGAALSRYLLAQGVDVFDVNRFDRADRRRRGKSDPLDAENAARAVLSGRARAQAKAGDGPVEIARVYKLAKDSAVKARTQAINQLKAVLIRADPQLREELAGLGNAELLRTCAGLVDDSLNDEADEGVVLHATHITLCLLARRIRQLSEEVRELEGRLTRLVERHAPQLLEAVGIGPDTAVTLLITIGDNPERLASEASFAALCGVSPVERSSGSRQYRRLNRGGDRQANAALHRVVQTRLRVDPRTQGYCERRSKEGKTRREIVRSLKRYVAREVFHLVRPVQSQPPS</sequence>
<evidence type="ECO:0000259" key="1">
    <source>
        <dbReference type="Pfam" id="PF01548"/>
    </source>
</evidence>
<reference evidence="3 4" key="1">
    <citation type="submission" date="2021-01" db="EMBL/GenBank/DDBJ databases">
        <title>WGS of actinomycetes isolated from Thailand.</title>
        <authorList>
            <person name="Thawai C."/>
        </authorList>
    </citation>
    <scope>NUCLEOTIDE SEQUENCE [LARGE SCALE GENOMIC DNA]</scope>
    <source>
        <strain evidence="3 4">CH9-7</strain>
    </source>
</reference>
<dbReference type="InterPro" id="IPR003346">
    <property type="entry name" value="Transposase_20"/>
</dbReference>
<dbReference type="EMBL" id="JAERRI010000008">
    <property type="protein sequence ID" value="MBL1091076.1"/>
    <property type="molecule type" value="Genomic_DNA"/>
</dbReference>
<evidence type="ECO:0000259" key="2">
    <source>
        <dbReference type="Pfam" id="PF02371"/>
    </source>
</evidence>
<keyword evidence="4" id="KW-1185">Reference proteome</keyword>
<feature type="domain" description="Transposase IS116/IS110/IS902 C-terminal" evidence="2">
    <location>
        <begin position="246"/>
        <end position="327"/>
    </location>
</feature>
<dbReference type="PANTHER" id="PTHR33055:SF16">
    <property type="entry name" value="TRANSPOSASE FOR INSERTION SEQUENCE ELEMENT IS1547"/>
    <property type="match status" value="1"/>
</dbReference>
<evidence type="ECO:0000313" key="4">
    <source>
        <dbReference type="Proteomes" id="UP000629371"/>
    </source>
</evidence>
<dbReference type="Pfam" id="PF02371">
    <property type="entry name" value="Transposase_20"/>
    <property type="match status" value="1"/>
</dbReference>
<accession>A0ABS1MTH8</accession>
<comment type="caution">
    <text evidence="3">The sequence shown here is derived from an EMBL/GenBank/DDBJ whole genome shotgun (WGS) entry which is preliminary data.</text>
</comment>